<accession>A0A291HRR9</accession>
<gene>
    <name evidence="5" type="ORF">AN401_14205</name>
</gene>
<evidence type="ECO:0000256" key="2">
    <source>
        <dbReference type="ARBA" id="ARBA00022747"/>
    </source>
</evidence>
<dbReference type="SUPFAM" id="SSF116734">
    <property type="entry name" value="DNA methylase specificity domain"/>
    <property type="match status" value="1"/>
</dbReference>
<reference evidence="6" key="1">
    <citation type="submission" date="2015-09" db="EMBL/GenBank/DDBJ databases">
        <authorList>
            <person name="Shao Z."/>
            <person name="Wang L."/>
        </authorList>
    </citation>
    <scope>NUCLEOTIDE SEQUENCE [LARGE SCALE GENOMIC DNA]</scope>
    <source>
        <strain evidence="6">F13-1</strain>
    </source>
</reference>
<dbReference type="AlphaFoldDB" id="A0A291HRR9"/>
<keyword evidence="3" id="KW-0238">DNA-binding</keyword>
<protein>
    <recommendedName>
        <fullName evidence="4">Type I restriction modification DNA specificity domain-containing protein</fullName>
    </recommendedName>
</protein>
<dbReference type="PANTHER" id="PTHR43140:SF1">
    <property type="entry name" value="TYPE I RESTRICTION ENZYME ECOKI SPECIFICITY SUBUNIT"/>
    <property type="match status" value="1"/>
</dbReference>
<dbReference type="REBASE" id="221740">
    <property type="entry name" value="S.ZdeF131ORF14210P"/>
</dbReference>
<dbReference type="GO" id="GO:0009307">
    <property type="term" value="P:DNA restriction-modification system"/>
    <property type="evidence" value="ECO:0007669"/>
    <property type="project" value="UniProtKB-KW"/>
</dbReference>
<feature type="domain" description="Type I restriction modification DNA specificity" evidence="4">
    <location>
        <begin position="3"/>
        <end position="84"/>
    </location>
</feature>
<comment type="similarity">
    <text evidence="1">Belongs to the type-I restriction system S methylase family.</text>
</comment>
<dbReference type="InterPro" id="IPR000055">
    <property type="entry name" value="Restrct_endonuc_typeI_TRD"/>
</dbReference>
<evidence type="ECO:0000313" key="6">
    <source>
        <dbReference type="Proteomes" id="UP000217763"/>
    </source>
</evidence>
<dbReference type="KEGG" id="zdf:AN401_14205"/>
<sequence length="151" mass="17037">MSTTQHFANWICGEELVNKYLMYALMAAKDHLTISGQGSTVKTIYMPALKQFQILLPPKTEQTEIVRRVEQLFAFADQIEQRVKAAQSRVNHLTQSILARAFRGELTADWREQNPELISGEHSASALLARIKAERAAQTPAKRTRKQKASA</sequence>
<evidence type="ECO:0000313" key="5">
    <source>
        <dbReference type="EMBL" id="ATG74867.1"/>
    </source>
</evidence>
<dbReference type="InterPro" id="IPR051212">
    <property type="entry name" value="Type-I_RE_S_subunit"/>
</dbReference>
<organism evidence="5 6">
    <name type="scientific">Zobellella denitrificans</name>
    <dbReference type="NCBI Taxonomy" id="347534"/>
    <lineage>
        <taxon>Bacteria</taxon>
        <taxon>Pseudomonadati</taxon>
        <taxon>Pseudomonadota</taxon>
        <taxon>Gammaproteobacteria</taxon>
        <taxon>Aeromonadales</taxon>
        <taxon>Aeromonadaceae</taxon>
        <taxon>Zobellella</taxon>
    </lineage>
</organism>
<name>A0A291HRR9_9GAMM</name>
<dbReference type="Gene3D" id="3.90.220.20">
    <property type="entry name" value="DNA methylase specificity domains"/>
    <property type="match status" value="1"/>
</dbReference>
<dbReference type="PANTHER" id="PTHR43140">
    <property type="entry name" value="TYPE-1 RESTRICTION ENZYME ECOKI SPECIFICITY PROTEIN"/>
    <property type="match status" value="1"/>
</dbReference>
<dbReference type="Pfam" id="PF01420">
    <property type="entry name" value="Methylase_S"/>
    <property type="match status" value="1"/>
</dbReference>
<dbReference type="InterPro" id="IPR044946">
    <property type="entry name" value="Restrct_endonuc_typeI_TRD_sf"/>
</dbReference>
<dbReference type="Proteomes" id="UP000217763">
    <property type="component" value="Chromosome"/>
</dbReference>
<dbReference type="GO" id="GO:0003677">
    <property type="term" value="F:DNA binding"/>
    <property type="evidence" value="ECO:0007669"/>
    <property type="project" value="UniProtKB-KW"/>
</dbReference>
<proteinExistence type="inferred from homology"/>
<keyword evidence="6" id="KW-1185">Reference proteome</keyword>
<keyword evidence="2" id="KW-0680">Restriction system</keyword>
<dbReference type="EMBL" id="CP012621">
    <property type="protein sequence ID" value="ATG74867.1"/>
    <property type="molecule type" value="Genomic_DNA"/>
</dbReference>
<evidence type="ECO:0000256" key="3">
    <source>
        <dbReference type="ARBA" id="ARBA00023125"/>
    </source>
</evidence>
<evidence type="ECO:0000256" key="1">
    <source>
        <dbReference type="ARBA" id="ARBA00010923"/>
    </source>
</evidence>
<evidence type="ECO:0000259" key="4">
    <source>
        <dbReference type="Pfam" id="PF01420"/>
    </source>
</evidence>